<dbReference type="EMBL" id="AFBQ01000191">
    <property type="protein sequence ID" value="EHY31257.1"/>
    <property type="molecule type" value="Genomic_DNA"/>
</dbReference>
<keyword evidence="1" id="KW-0805">Transcription regulation</keyword>
<feature type="domain" description="HTH araC/xylS-type" evidence="3">
    <location>
        <begin position="122"/>
        <end position="220"/>
    </location>
</feature>
<dbReference type="Proteomes" id="UP000004956">
    <property type="component" value="Unassembled WGS sequence"/>
</dbReference>
<dbReference type="HOGENOM" id="CLU_1227148_0_0_4"/>
<keyword evidence="2" id="KW-0804">Transcription</keyword>
<proteinExistence type="predicted"/>
<dbReference type="InterPro" id="IPR009057">
    <property type="entry name" value="Homeodomain-like_sf"/>
</dbReference>
<keyword evidence="5" id="KW-1185">Reference proteome</keyword>
<dbReference type="PROSITE" id="PS01124">
    <property type="entry name" value="HTH_ARAC_FAMILY_2"/>
    <property type="match status" value="1"/>
</dbReference>
<dbReference type="PANTHER" id="PTHR43436:SF1">
    <property type="entry name" value="TRANSCRIPTIONAL REGULATORY PROTEIN"/>
    <property type="match status" value="1"/>
</dbReference>
<dbReference type="STRING" id="762967.HMPREF9440_01364"/>
<dbReference type="Pfam" id="PF12833">
    <property type="entry name" value="HTH_18"/>
    <property type="match status" value="1"/>
</dbReference>
<dbReference type="InterPro" id="IPR018060">
    <property type="entry name" value="HTH_AraC"/>
</dbReference>
<dbReference type="Pfam" id="PF06719">
    <property type="entry name" value="AraC_N"/>
    <property type="match status" value="1"/>
</dbReference>
<protein>
    <submittedName>
        <fullName evidence="4">Transcriptional regulator, AraC family</fullName>
    </submittedName>
</protein>
<dbReference type="PATRIC" id="fig|762967.3.peg.1072"/>
<dbReference type="GO" id="GO:0003700">
    <property type="term" value="F:DNA-binding transcription factor activity"/>
    <property type="evidence" value="ECO:0007669"/>
    <property type="project" value="InterPro"/>
</dbReference>
<dbReference type="InterPro" id="IPR009594">
    <property type="entry name" value="Tscrpt_reg_HTH_AraC_N"/>
</dbReference>
<dbReference type="SUPFAM" id="SSF46689">
    <property type="entry name" value="Homeodomain-like"/>
    <property type="match status" value="2"/>
</dbReference>
<gene>
    <name evidence="4" type="ORF">HMPREF9440_01364</name>
</gene>
<evidence type="ECO:0000313" key="4">
    <source>
        <dbReference type="EMBL" id="EHY31257.1"/>
    </source>
</evidence>
<sequence>IVTAVDVPSNYCVVAEKDGKPMVGVSIKPSADIFAELLLQIEENASSPVFNHPCECGFMTCGADEAVLSAFLRLAELLDDPVKAPLLSPMIMREIHMRLLLGPQGQYLRGIFASHTRTTRVRRVIRHLQEHYDEPYSLAQLAEMAAMSPTNFQRCFREVTQVSPLQYQKRLRLVQAQRLMLAEGIDAASAGFRVGYKSSAQFSRDYARLFQVPPKRHIAQLRSAG</sequence>
<reference evidence="4 5" key="1">
    <citation type="submission" date="2011-11" db="EMBL/GenBank/DDBJ databases">
        <authorList>
            <person name="Weinstock G."/>
            <person name="Sodergren E."/>
            <person name="Clifton S."/>
            <person name="Fulton L."/>
            <person name="Fulton B."/>
            <person name="Courtney L."/>
            <person name="Fronick C."/>
            <person name="Harrison M."/>
            <person name="Strong C."/>
            <person name="Farmer C."/>
            <person name="Delahaunty K."/>
            <person name="Markovic C."/>
            <person name="Hall O."/>
            <person name="Minx P."/>
            <person name="Tomlinson C."/>
            <person name="Mitreva M."/>
            <person name="Hou S."/>
            <person name="Chen J."/>
            <person name="Wollam A."/>
            <person name="Pepin K.H."/>
            <person name="Johnson M."/>
            <person name="Bhonagiri V."/>
            <person name="Zhang X."/>
            <person name="Suruliraj S."/>
            <person name="Warren W."/>
            <person name="Chinwalla A."/>
            <person name="Mardis E.R."/>
            <person name="Wilson R.K."/>
        </authorList>
    </citation>
    <scope>NUCLEOTIDE SEQUENCE [LARGE SCALE GENOMIC DNA]</scope>
    <source>
        <strain evidence="4 5">YIT 11816</strain>
    </source>
</reference>
<dbReference type="RefSeq" id="WP_008542281.1">
    <property type="nucleotide sequence ID" value="NZ_JH604964.1"/>
</dbReference>
<organism evidence="4 5">
    <name type="scientific">Sutterella parvirubra YIT 11816</name>
    <dbReference type="NCBI Taxonomy" id="762967"/>
    <lineage>
        <taxon>Bacteria</taxon>
        <taxon>Pseudomonadati</taxon>
        <taxon>Pseudomonadota</taxon>
        <taxon>Betaproteobacteria</taxon>
        <taxon>Burkholderiales</taxon>
        <taxon>Sutterellaceae</taxon>
        <taxon>Sutterella</taxon>
    </lineage>
</organism>
<dbReference type="Gene3D" id="1.10.10.60">
    <property type="entry name" value="Homeodomain-like"/>
    <property type="match status" value="1"/>
</dbReference>
<comment type="caution">
    <text evidence="4">The sequence shown here is derived from an EMBL/GenBank/DDBJ whole genome shotgun (WGS) entry which is preliminary data.</text>
</comment>
<dbReference type="AlphaFoldDB" id="H3KF47"/>
<accession>H3KF47</accession>
<dbReference type="SMART" id="SM00342">
    <property type="entry name" value="HTH_ARAC"/>
    <property type="match status" value="1"/>
</dbReference>
<dbReference type="GO" id="GO:0043565">
    <property type="term" value="F:sequence-specific DNA binding"/>
    <property type="evidence" value="ECO:0007669"/>
    <property type="project" value="InterPro"/>
</dbReference>
<dbReference type="PANTHER" id="PTHR43436">
    <property type="entry name" value="ARAC-FAMILY TRANSCRIPTIONAL REGULATOR"/>
    <property type="match status" value="1"/>
</dbReference>
<feature type="non-terminal residue" evidence="4">
    <location>
        <position position="1"/>
    </location>
</feature>
<name>H3KF47_9BURK</name>
<evidence type="ECO:0000313" key="5">
    <source>
        <dbReference type="Proteomes" id="UP000004956"/>
    </source>
</evidence>
<evidence type="ECO:0000256" key="1">
    <source>
        <dbReference type="ARBA" id="ARBA00023015"/>
    </source>
</evidence>
<evidence type="ECO:0000256" key="2">
    <source>
        <dbReference type="ARBA" id="ARBA00023163"/>
    </source>
</evidence>
<evidence type="ECO:0000259" key="3">
    <source>
        <dbReference type="PROSITE" id="PS01124"/>
    </source>
</evidence>